<dbReference type="Gene3D" id="3.20.20.60">
    <property type="entry name" value="Phosphoenolpyruvate-binding domains"/>
    <property type="match status" value="1"/>
</dbReference>
<evidence type="ECO:0000259" key="5">
    <source>
        <dbReference type="Pfam" id="PF02896"/>
    </source>
</evidence>
<keyword evidence="2" id="KW-0479">Metal-binding</keyword>
<dbReference type="RefSeq" id="WP_289961272.1">
    <property type="nucleotide sequence ID" value="NZ_JAUEOZ010000001.1"/>
</dbReference>
<dbReference type="Proteomes" id="UP001169719">
    <property type="component" value="Unassembled WGS sequence"/>
</dbReference>
<evidence type="ECO:0000313" key="7">
    <source>
        <dbReference type="Proteomes" id="UP001169719"/>
    </source>
</evidence>
<evidence type="ECO:0000256" key="1">
    <source>
        <dbReference type="ARBA" id="ARBA00007837"/>
    </source>
</evidence>
<keyword evidence="7" id="KW-1185">Reference proteome</keyword>
<evidence type="ECO:0000256" key="2">
    <source>
        <dbReference type="ARBA" id="ARBA00022723"/>
    </source>
</evidence>
<dbReference type="PANTHER" id="PTHR43030">
    <property type="entry name" value="PHOSPHOENOLPYRUVATE SYNTHASE"/>
    <property type="match status" value="1"/>
</dbReference>
<protein>
    <submittedName>
        <fullName evidence="6">Phosphoenolpyruvate synthase</fullName>
    </submittedName>
</protein>
<gene>
    <name evidence="6" type="ORF">QWJ08_07050</name>
</gene>
<proteinExistence type="inferred from homology"/>
<keyword evidence="3" id="KW-0547">Nucleotide-binding</keyword>
<dbReference type="SUPFAM" id="SSF51621">
    <property type="entry name" value="Phosphoenolpyruvate/pyruvate domain"/>
    <property type="match status" value="1"/>
</dbReference>
<name>A0ABT7XZE8_9VIBR</name>
<dbReference type="InterPro" id="IPR015813">
    <property type="entry name" value="Pyrv/PenolPyrv_kinase-like_dom"/>
</dbReference>
<keyword evidence="4" id="KW-0067">ATP-binding</keyword>
<dbReference type="InterPro" id="IPR000121">
    <property type="entry name" value="PEP_util_C"/>
</dbReference>
<dbReference type="InterPro" id="IPR006319">
    <property type="entry name" value="PEP_synth"/>
</dbReference>
<organism evidence="6 7">
    <name type="scientific">Vibrio agarivorans</name>
    <dbReference type="NCBI Taxonomy" id="153622"/>
    <lineage>
        <taxon>Bacteria</taxon>
        <taxon>Pseudomonadati</taxon>
        <taxon>Pseudomonadota</taxon>
        <taxon>Gammaproteobacteria</taxon>
        <taxon>Vibrionales</taxon>
        <taxon>Vibrionaceae</taxon>
        <taxon>Vibrio</taxon>
    </lineage>
</organism>
<evidence type="ECO:0000256" key="3">
    <source>
        <dbReference type="ARBA" id="ARBA00022741"/>
    </source>
</evidence>
<reference evidence="6" key="1">
    <citation type="submission" date="2024-05" db="EMBL/GenBank/DDBJ databases">
        <title>Genome Sequences of Four Agar- Degrading Marine Bacteria.</title>
        <authorList>
            <person name="Phillips E.K."/>
            <person name="Shaffer J.C."/>
            <person name="Henson M.W."/>
            <person name="Temperton B."/>
            <person name="Thrash C.J."/>
            <person name="Martin M.O."/>
        </authorList>
    </citation>
    <scope>NUCLEOTIDE SEQUENCE</scope>
    <source>
        <strain evidence="6">EKP203</strain>
    </source>
</reference>
<dbReference type="InterPro" id="IPR040442">
    <property type="entry name" value="Pyrv_kinase-like_dom_sf"/>
</dbReference>
<feature type="domain" description="PEP-utilising enzyme C-terminal" evidence="5">
    <location>
        <begin position="74"/>
        <end position="237"/>
    </location>
</feature>
<dbReference type="EMBL" id="JAUEOZ010000001">
    <property type="protein sequence ID" value="MDN2481151.1"/>
    <property type="molecule type" value="Genomic_DNA"/>
</dbReference>
<accession>A0ABT7XZE8</accession>
<dbReference type="Pfam" id="PF02896">
    <property type="entry name" value="PEP-utilizers_C"/>
    <property type="match status" value="1"/>
</dbReference>
<comment type="similarity">
    <text evidence="1">Belongs to the PEP-utilizing enzyme family.</text>
</comment>
<dbReference type="PANTHER" id="PTHR43030:SF1">
    <property type="entry name" value="PHOSPHOENOLPYRUVATE SYNTHASE"/>
    <property type="match status" value="1"/>
</dbReference>
<evidence type="ECO:0000313" key="6">
    <source>
        <dbReference type="EMBL" id="MDN2481151.1"/>
    </source>
</evidence>
<sequence>MEQGHHFSQQLGQFLPSQQLDSGTFCYLSLGDWLRLADNKKLLSDIQSIEANTSLLIDKLVNQMKSQVSSEATLRVSLDKFTSDIINQSTANLVEPETNPLMGVRGVARYADSDYQAWFKLECDLIKALRENFSNVSIVVPFVRSLADAARIIDKLAEQGLPRGLNGLKVLFSINVPSSALLAERLLHYFDGLVIDSEDLTQFTLGVDKSNPVHKHSYAPDNESVVHLVTAAQMAAVAGKKPAILLTEALESNRAYQALLADNKELSVIVTS</sequence>
<evidence type="ECO:0000256" key="4">
    <source>
        <dbReference type="ARBA" id="ARBA00022840"/>
    </source>
</evidence>
<comment type="caution">
    <text evidence="6">The sequence shown here is derived from an EMBL/GenBank/DDBJ whole genome shotgun (WGS) entry which is preliminary data.</text>
</comment>